<feature type="transmembrane region" description="Helical" evidence="3">
    <location>
        <begin position="159"/>
        <end position="180"/>
    </location>
</feature>
<dbReference type="EMBL" id="JACHXO010000002">
    <property type="protein sequence ID" value="MBB3194078.1"/>
    <property type="molecule type" value="Genomic_DNA"/>
</dbReference>
<feature type="domain" description="Histidine kinase/HSP90-like ATPase" evidence="4">
    <location>
        <begin position="299"/>
        <end position="396"/>
    </location>
</feature>
<keyword evidence="3" id="KW-0812">Transmembrane</keyword>
<evidence type="ECO:0000313" key="6">
    <source>
        <dbReference type="EMBL" id="MBB3194078.1"/>
    </source>
</evidence>
<evidence type="ECO:0008006" key="8">
    <source>
        <dbReference type="Google" id="ProtNLM"/>
    </source>
</evidence>
<feature type="domain" description="Signal transduction histidine kinase internal region" evidence="5">
    <location>
        <begin position="202"/>
        <end position="280"/>
    </location>
</feature>
<accession>A0ABR6GPM5</accession>
<dbReference type="PANTHER" id="PTHR34220">
    <property type="entry name" value="SENSOR HISTIDINE KINASE YPDA"/>
    <property type="match status" value="1"/>
</dbReference>
<dbReference type="PANTHER" id="PTHR34220:SF9">
    <property type="entry name" value="SIGNAL TRANSDUCTION HISTIDINE KINASE INTERNAL REGION DOMAIN-CONTAINING PROTEIN"/>
    <property type="match status" value="1"/>
</dbReference>
<dbReference type="InterPro" id="IPR036890">
    <property type="entry name" value="HATPase_C_sf"/>
</dbReference>
<sequence length="415" mass="45028">MSPTPHEGPGLSARQQPPQPQLQLQLQLHPQPRKGGLQDWARLLLRQLILLTIVSVGLTLLLVGTLNNQWKPTLIYSFCISLGCGGFIHVFRVSAARGRIRLYDRLGWSHDFNDNWPGWPLMLLCLLFGTALGYTGGAWLGNLFTGLHFKSPLDAPWQAMLGALGFSMLPGIALTFIFLSRGKAAAAEARAETLRRQAAETQLRLLESQLEPHMLFNTLANLRVLIGMDAARAQAMLDHLIAFLRATLAASQADRHALRDEFARLADYLALMQVRMGQRLSFEFDLPAQAADLRVPPLLLQPLVENAIKHGLEPHVGGGRLTVTARLVGGSPVRLQLDVADDGAGYSPPATPVPGSGFGTRQIRERLRVVYGPDASLQIQARPEGGTLARIEIPFPLPGPGSDAVPPPASAGTTP</sequence>
<keyword evidence="7" id="KW-1185">Reference proteome</keyword>
<feature type="transmembrane region" description="Helical" evidence="3">
    <location>
        <begin position="75"/>
        <end position="95"/>
    </location>
</feature>
<dbReference type="Proteomes" id="UP000574369">
    <property type="component" value="Unassembled WGS sequence"/>
</dbReference>
<evidence type="ECO:0000313" key="7">
    <source>
        <dbReference type="Proteomes" id="UP000574369"/>
    </source>
</evidence>
<gene>
    <name evidence="6" type="ORF">FHS28_001463</name>
</gene>
<dbReference type="InterPro" id="IPR010559">
    <property type="entry name" value="Sig_transdc_His_kin_internal"/>
</dbReference>
<dbReference type="SUPFAM" id="SSF55874">
    <property type="entry name" value="ATPase domain of HSP90 chaperone/DNA topoisomerase II/histidine kinase"/>
    <property type="match status" value="1"/>
</dbReference>
<dbReference type="InterPro" id="IPR003594">
    <property type="entry name" value="HATPase_dom"/>
</dbReference>
<keyword evidence="3" id="KW-1133">Transmembrane helix</keyword>
<dbReference type="Pfam" id="PF02518">
    <property type="entry name" value="HATPase_c"/>
    <property type="match status" value="1"/>
</dbReference>
<feature type="region of interest" description="Disordered" evidence="2">
    <location>
        <begin position="396"/>
        <end position="415"/>
    </location>
</feature>
<name>A0ABR6GPM5_9BURK</name>
<feature type="compositionally biased region" description="Pro residues" evidence="2">
    <location>
        <begin position="396"/>
        <end position="409"/>
    </location>
</feature>
<keyword evidence="3" id="KW-0472">Membrane</keyword>
<evidence type="ECO:0000256" key="3">
    <source>
        <dbReference type="SAM" id="Phobius"/>
    </source>
</evidence>
<evidence type="ECO:0000259" key="4">
    <source>
        <dbReference type="Pfam" id="PF02518"/>
    </source>
</evidence>
<reference evidence="6 7" key="1">
    <citation type="submission" date="2020-08" db="EMBL/GenBank/DDBJ databases">
        <title>Genomic Encyclopedia of Type Strains, Phase III (KMG-III): the genomes of soil and plant-associated and newly described type strains.</title>
        <authorList>
            <person name="Whitman W."/>
        </authorList>
    </citation>
    <scope>NUCLEOTIDE SEQUENCE [LARGE SCALE GENOMIC DNA]</scope>
    <source>
        <strain evidence="6 7">CECT 7247</strain>
    </source>
</reference>
<evidence type="ECO:0000259" key="5">
    <source>
        <dbReference type="Pfam" id="PF06580"/>
    </source>
</evidence>
<keyword evidence="1" id="KW-0175">Coiled coil</keyword>
<feature type="transmembrane region" description="Helical" evidence="3">
    <location>
        <begin position="116"/>
        <end position="139"/>
    </location>
</feature>
<evidence type="ECO:0000256" key="2">
    <source>
        <dbReference type="SAM" id="MobiDB-lite"/>
    </source>
</evidence>
<organism evidence="6 7">
    <name type="scientific">Roseateles terrae</name>
    <dbReference type="NCBI Taxonomy" id="431060"/>
    <lineage>
        <taxon>Bacteria</taxon>
        <taxon>Pseudomonadati</taxon>
        <taxon>Pseudomonadota</taxon>
        <taxon>Betaproteobacteria</taxon>
        <taxon>Burkholderiales</taxon>
        <taxon>Sphaerotilaceae</taxon>
        <taxon>Roseateles</taxon>
    </lineage>
</organism>
<dbReference type="InterPro" id="IPR050640">
    <property type="entry name" value="Bact_2-comp_sensor_kinase"/>
</dbReference>
<feature type="transmembrane region" description="Helical" evidence="3">
    <location>
        <begin position="43"/>
        <end position="63"/>
    </location>
</feature>
<proteinExistence type="predicted"/>
<comment type="caution">
    <text evidence="6">The sequence shown here is derived from an EMBL/GenBank/DDBJ whole genome shotgun (WGS) entry which is preliminary data.</text>
</comment>
<feature type="coiled-coil region" evidence="1">
    <location>
        <begin position="184"/>
        <end position="211"/>
    </location>
</feature>
<dbReference type="RefSeq" id="WP_246409716.1">
    <property type="nucleotide sequence ID" value="NZ_JACHXO010000002.1"/>
</dbReference>
<dbReference type="Pfam" id="PF06580">
    <property type="entry name" value="His_kinase"/>
    <property type="match status" value="1"/>
</dbReference>
<protein>
    <recommendedName>
        <fullName evidence="8">Sensor histidine kinase</fullName>
    </recommendedName>
</protein>
<evidence type="ECO:0000256" key="1">
    <source>
        <dbReference type="SAM" id="Coils"/>
    </source>
</evidence>
<dbReference type="Gene3D" id="3.30.565.10">
    <property type="entry name" value="Histidine kinase-like ATPase, C-terminal domain"/>
    <property type="match status" value="1"/>
</dbReference>